<dbReference type="Proteomes" id="UP000076661">
    <property type="component" value="Unassembled WGS sequence"/>
</dbReference>
<sequence length="120" mass="13623">MTYFKRTIFGLSLVLLLGTLVPEKIQIPVTGATTHDWNPETFWYKPWGSSGVHKGIDIFGKVGTTVISAVDGFVIFKGHVEKGGNVVAVLGPKWRIHYYAHLIGKYWPVCRARRSNRYFR</sequence>
<dbReference type="InterPro" id="IPR011055">
    <property type="entry name" value="Dup_hybrid_motif"/>
</dbReference>
<dbReference type="CDD" id="cd12797">
    <property type="entry name" value="M23_peptidase"/>
    <property type="match status" value="1"/>
</dbReference>
<reference evidence="2 3" key="1">
    <citation type="submission" date="2013-07" db="EMBL/GenBank/DDBJ databases">
        <title>Comparative Genomic and Metabolomic Analysis of Twelve Strains of Pseudoalteromonas luteoviolacea.</title>
        <authorList>
            <person name="Vynne N.G."/>
            <person name="Mansson M."/>
            <person name="Gram L."/>
        </authorList>
    </citation>
    <scope>NUCLEOTIDE SEQUENCE [LARGE SCALE GENOMIC DNA]</scope>
    <source>
        <strain evidence="2 3">S4060-1</strain>
    </source>
</reference>
<evidence type="ECO:0000313" key="2">
    <source>
        <dbReference type="EMBL" id="KZN61375.1"/>
    </source>
</evidence>
<gene>
    <name evidence="2" type="ORF">N478_04725</name>
</gene>
<protein>
    <recommendedName>
        <fullName evidence="1">M23ase beta-sheet core domain-containing protein</fullName>
    </recommendedName>
</protein>
<evidence type="ECO:0000313" key="3">
    <source>
        <dbReference type="Proteomes" id="UP000076661"/>
    </source>
</evidence>
<name>A0A167JMU5_9GAMM</name>
<dbReference type="PATRIC" id="fig|1365257.3.peg.4260"/>
<accession>A0A167JMU5</accession>
<comment type="caution">
    <text evidence="2">The sequence shown here is derived from an EMBL/GenBank/DDBJ whole genome shotgun (WGS) entry which is preliminary data.</text>
</comment>
<organism evidence="2 3">
    <name type="scientific">Pseudoalteromonas luteoviolacea S4060-1</name>
    <dbReference type="NCBI Taxonomy" id="1365257"/>
    <lineage>
        <taxon>Bacteria</taxon>
        <taxon>Pseudomonadati</taxon>
        <taxon>Pseudomonadota</taxon>
        <taxon>Gammaproteobacteria</taxon>
        <taxon>Alteromonadales</taxon>
        <taxon>Pseudoalteromonadaceae</taxon>
        <taxon>Pseudoalteromonas</taxon>
    </lineage>
</organism>
<dbReference type="Pfam" id="PF01551">
    <property type="entry name" value="Peptidase_M23"/>
    <property type="match status" value="1"/>
</dbReference>
<dbReference type="EMBL" id="AUXX01000045">
    <property type="protein sequence ID" value="KZN61375.1"/>
    <property type="molecule type" value="Genomic_DNA"/>
</dbReference>
<proteinExistence type="predicted"/>
<feature type="domain" description="M23ase beta-sheet core" evidence="1">
    <location>
        <begin position="52"/>
        <end position="102"/>
    </location>
</feature>
<dbReference type="Gene3D" id="2.70.70.10">
    <property type="entry name" value="Glucose Permease (Domain IIA)"/>
    <property type="match status" value="1"/>
</dbReference>
<dbReference type="InterPro" id="IPR016047">
    <property type="entry name" value="M23ase_b-sheet_dom"/>
</dbReference>
<dbReference type="SUPFAM" id="SSF51261">
    <property type="entry name" value="Duplicated hybrid motif"/>
    <property type="match status" value="1"/>
</dbReference>
<dbReference type="AlphaFoldDB" id="A0A167JMU5"/>
<evidence type="ECO:0000259" key="1">
    <source>
        <dbReference type="Pfam" id="PF01551"/>
    </source>
</evidence>